<dbReference type="GO" id="GO:0140662">
    <property type="term" value="F:ATP-dependent protein folding chaperone"/>
    <property type="evidence" value="ECO:0007669"/>
    <property type="project" value="InterPro"/>
</dbReference>
<protein>
    <submittedName>
        <fullName evidence="3">Uncharacterized protein</fullName>
    </submittedName>
</protein>
<dbReference type="PANTHER" id="PTHR45633">
    <property type="entry name" value="60 KDA HEAT SHOCK PROTEIN, MITOCHONDRIAL"/>
    <property type="match status" value="1"/>
</dbReference>
<reference evidence="3" key="1">
    <citation type="submission" date="2023-05" db="EMBL/GenBank/DDBJ databases">
        <title>Genome and transcriptome analyses reveal genes involved in the formation of fine ridges on petal epidermal cells in Hibiscus trionum.</title>
        <authorList>
            <person name="Koshimizu S."/>
            <person name="Masuda S."/>
            <person name="Ishii T."/>
            <person name="Shirasu K."/>
            <person name="Hoshino A."/>
            <person name="Arita M."/>
        </authorList>
    </citation>
    <scope>NUCLEOTIDE SEQUENCE</scope>
    <source>
        <strain evidence="3">Hamamatsu line</strain>
    </source>
</reference>
<comment type="similarity">
    <text evidence="1">Belongs to the chaperonin (HSP60) family.</text>
</comment>
<dbReference type="InterPro" id="IPR027413">
    <property type="entry name" value="GROEL-like_equatorial_sf"/>
</dbReference>
<proteinExistence type="inferred from homology"/>
<dbReference type="Gene3D" id="1.10.560.10">
    <property type="entry name" value="GroEL-like equatorial domain"/>
    <property type="match status" value="1"/>
</dbReference>
<evidence type="ECO:0000313" key="3">
    <source>
        <dbReference type="EMBL" id="GMI87539.1"/>
    </source>
</evidence>
<sequence>MSFVPANVCRLELRALSYPTKLIAKNASVVVEKVLSKDNTRYGYNSARNCYKYLMEAGIMDPTKVVQCCLEHAALVAKVFRTSDVVHAHSNQKANTKLN</sequence>
<comment type="caution">
    <text evidence="3">The sequence shown here is derived from an EMBL/GenBank/DDBJ whole genome shotgun (WGS) entry which is preliminary data.</text>
</comment>
<name>A0A9W7HZQ5_HIBTR</name>
<evidence type="ECO:0000313" key="4">
    <source>
        <dbReference type="Proteomes" id="UP001165190"/>
    </source>
</evidence>
<dbReference type="InterPro" id="IPR001844">
    <property type="entry name" value="Cpn60/GroEL"/>
</dbReference>
<dbReference type="SUPFAM" id="SSF48592">
    <property type="entry name" value="GroEL equatorial domain-like"/>
    <property type="match status" value="1"/>
</dbReference>
<evidence type="ECO:0000256" key="1">
    <source>
        <dbReference type="ARBA" id="ARBA00006607"/>
    </source>
</evidence>
<dbReference type="OrthoDB" id="1935563at2759"/>
<dbReference type="EMBL" id="BSYR01000022">
    <property type="protein sequence ID" value="GMI87539.1"/>
    <property type="molecule type" value="Genomic_DNA"/>
</dbReference>
<dbReference type="Proteomes" id="UP001165190">
    <property type="component" value="Unassembled WGS sequence"/>
</dbReference>
<dbReference type="AlphaFoldDB" id="A0A9W7HZQ5"/>
<organism evidence="3 4">
    <name type="scientific">Hibiscus trionum</name>
    <name type="common">Flower of an hour</name>
    <dbReference type="NCBI Taxonomy" id="183268"/>
    <lineage>
        <taxon>Eukaryota</taxon>
        <taxon>Viridiplantae</taxon>
        <taxon>Streptophyta</taxon>
        <taxon>Embryophyta</taxon>
        <taxon>Tracheophyta</taxon>
        <taxon>Spermatophyta</taxon>
        <taxon>Magnoliopsida</taxon>
        <taxon>eudicotyledons</taxon>
        <taxon>Gunneridae</taxon>
        <taxon>Pentapetalae</taxon>
        <taxon>rosids</taxon>
        <taxon>malvids</taxon>
        <taxon>Malvales</taxon>
        <taxon>Malvaceae</taxon>
        <taxon>Malvoideae</taxon>
        <taxon>Hibiscus</taxon>
    </lineage>
</organism>
<dbReference type="GO" id="GO:0042026">
    <property type="term" value="P:protein refolding"/>
    <property type="evidence" value="ECO:0007669"/>
    <property type="project" value="InterPro"/>
</dbReference>
<evidence type="ECO:0000256" key="2">
    <source>
        <dbReference type="ARBA" id="ARBA00023186"/>
    </source>
</evidence>
<accession>A0A9W7HZQ5</accession>
<keyword evidence="4" id="KW-1185">Reference proteome</keyword>
<keyword evidence="2" id="KW-0143">Chaperone</keyword>
<gene>
    <name evidence="3" type="ORF">HRI_002423200</name>
</gene>